<dbReference type="InterPro" id="IPR001073">
    <property type="entry name" value="C1q_dom"/>
</dbReference>
<protein>
    <submittedName>
        <fullName evidence="3">C1q-domain-containing protein C1q1</fullName>
    </submittedName>
</protein>
<keyword evidence="1" id="KW-0732">Signal</keyword>
<dbReference type="SUPFAM" id="SSF49842">
    <property type="entry name" value="TNF-like"/>
    <property type="match status" value="1"/>
</dbReference>
<accession>H9LJ91</accession>
<feature type="signal peptide" evidence="1">
    <location>
        <begin position="1"/>
        <end position="23"/>
    </location>
</feature>
<dbReference type="Gene3D" id="2.60.120.40">
    <property type="match status" value="1"/>
</dbReference>
<name>H9LJ91_CRAAR</name>
<dbReference type="AlphaFoldDB" id="H9LJ91"/>
<dbReference type="Pfam" id="PF00386">
    <property type="entry name" value="C1q"/>
    <property type="match status" value="1"/>
</dbReference>
<dbReference type="SMART" id="SM00110">
    <property type="entry name" value="C1Q"/>
    <property type="match status" value="1"/>
</dbReference>
<feature type="non-terminal residue" evidence="3">
    <location>
        <position position="1"/>
    </location>
</feature>
<reference evidence="3" key="1">
    <citation type="journal article" date="2012" name="Fish Shellfish Immunol.">
        <title>Identification of expressed genes in cDNA library of hemocytes from the RLO-challenged oyster, Crassostrea ariakensis Gould with special functional implication of three complement-related fragments (CaC1q1, CaC1q2 and CaC3).</title>
        <authorList>
            <person name="Xu T."/>
            <person name="Xie J."/>
            <person name="Li J."/>
            <person name="Luo M."/>
            <person name="Ye S."/>
            <person name="Wu X."/>
        </authorList>
    </citation>
    <scope>NUCLEOTIDE SEQUENCE</scope>
    <source>
        <tissue evidence="3">Hemocyte</tissue>
    </source>
</reference>
<evidence type="ECO:0000259" key="2">
    <source>
        <dbReference type="PROSITE" id="PS50871"/>
    </source>
</evidence>
<evidence type="ECO:0000256" key="1">
    <source>
        <dbReference type="SAM" id="SignalP"/>
    </source>
</evidence>
<proteinExistence type="evidence at transcript level"/>
<sequence length="162" mass="18106">DPTNTTRTMQVAVLLTLLLPVCCWSYHYQAPVAFHACLTTDAHYLGRHHVLPFDRVITDSRRGYIRHSGSYRIPVTGYYVITWVTPVLGNIPLELVVNGQQRGRTAPASPKGEGKTQSTTGVAVLFLHRGDIVSIRTNPDHHPIGYVVNNEWQDCCLSLWGI</sequence>
<evidence type="ECO:0000313" key="3">
    <source>
        <dbReference type="EMBL" id="AEF33374.1"/>
    </source>
</evidence>
<dbReference type="InterPro" id="IPR008983">
    <property type="entry name" value="Tumour_necrosis_fac-like_dom"/>
</dbReference>
<dbReference type="PROSITE" id="PS50871">
    <property type="entry name" value="C1Q"/>
    <property type="match status" value="1"/>
</dbReference>
<feature type="domain" description="C1q" evidence="2">
    <location>
        <begin position="27"/>
        <end position="162"/>
    </location>
</feature>
<dbReference type="EMBL" id="JF919310">
    <property type="protein sequence ID" value="AEF33374.1"/>
    <property type="molecule type" value="mRNA"/>
</dbReference>
<organism evidence="3">
    <name type="scientific">Crassostrea ariakensis</name>
    <name type="common">Suminoe oyster</name>
    <dbReference type="NCBI Taxonomy" id="3244846"/>
    <lineage>
        <taxon>Eukaryota</taxon>
        <taxon>Metazoa</taxon>
        <taxon>Spiralia</taxon>
        <taxon>Lophotrochozoa</taxon>
        <taxon>Mollusca</taxon>
        <taxon>Bivalvia</taxon>
        <taxon>Autobranchia</taxon>
        <taxon>Pteriomorphia</taxon>
        <taxon>Ostreida</taxon>
        <taxon>Ostreoidea</taxon>
        <taxon>Ostreidae</taxon>
        <taxon>Magallana</taxon>
    </lineage>
</organism>
<feature type="chain" id="PRO_5003621261" evidence="1">
    <location>
        <begin position="24"/>
        <end position="162"/>
    </location>
</feature>